<dbReference type="EMBL" id="LR798198">
    <property type="protein sequence ID" value="CAB5155849.1"/>
    <property type="molecule type" value="Genomic_DNA"/>
</dbReference>
<feature type="transmembrane region" description="Helical" evidence="1">
    <location>
        <begin position="51"/>
        <end position="71"/>
    </location>
</feature>
<keyword evidence="1" id="KW-0812">Transmembrane</keyword>
<keyword evidence="1" id="KW-0472">Membrane</keyword>
<evidence type="ECO:0000313" key="2">
    <source>
        <dbReference type="EMBL" id="CAB5155849.1"/>
    </source>
</evidence>
<gene>
    <name evidence="2" type="ORF">UFOVP149_33</name>
</gene>
<accession>A0A6J7WA30</accession>
<name>A0A6J7WA30_9CAUD</name>
<proteinExistence type="predicted"/>
<sequence length="72" mass="7727">MCHAVVAVLIASAVWPFISLDAGLAAGTAFYAGREYTQWEQGDGPGLPFDWKGIVSPLIVCLSILIISHLLR</sequence>
<reference evidence="2" key="1">
    <citation type="submission" date="2020-05" db="EMBL/GenBank/DDBJ databases">
        <authorList>
            <person name="Chiriac C."/>
            <person name="Salcher M."/>
            <person name="Ghai R."/>
            <person name="Kavagutti S V."/>
        </authorList>
    </citation>
    <scope>NUCLEOTIDE SEQUENCE</scope>
</reference>
<evidence type="ECO:0000256" key="1">
    <source>
        <dbReference type="SAM" id="Phobius"/>
    </source>
</evidence>
<organism evidence="2">
    <name type="scientific">uncultured Caudovirales phage</name>
    <dbReference type="NCBI Taxonomy" id="2100421"/>
    <lineage>
        <taxon>Viruses</taxon>
        <taxon>Duplodnaviria</taxon>
        <taxon>Heunggongvirae</taxon>
        <taxon>Uroviricota</taxon>
        <taxon>Caudoviricetes</taxon>
        <taxon>Peduoviridae</taxon>
        <taxon>Maltschvirus</taxon>
        <taxon>Maltschvirus maltsch</taxon>
    </lineage>
</organism>
<protein>
    <submittedName>
        <fullName evidence="2">Uncharacterized protein</fullName>
    </submittedName>
</protein>
<keyword evidence="1" id="KW-1133">Transmembrane helix</keyword>